<feature type="region of interest" description="Disordered" evidence="1">
    <location>
        <begin position="250"/>
        <end position="272"/>
    </location>
</feature>
<keyword evidence="2" id="KW-1133">Transmembrane helix</keyword>
<protein>
    <submittedName>
        <fullName evidence="3">Uncharacterized protein</fullName>
    </submittedName>
</protein>
<organism evidence="3 4">
    <name type="scientific">Lojkania enalia</name>
    <dbReference type="NCBI Taxonomy" id="147567"/>
    <lineage>
        <taxon>Eukaryota</taxon>
        <taxon>Fungi</taxon>
        <taxon>Dikarya</taxon>
        <taxon>Ascomycota</taxon>
        <taxon>Pezizomycotina</taxon>
        <taxon>Dothideomycetes</taxon>
        <taxon>Pleosporomycetidae</taxon>
        <taxon>Pleosporales</taxon>
        <taxon>Pleosporales incertae sedis</taxon>
        <taxon>Lojkania</taxon>
    </lineage>
</organism>
<gene>
    <name evidence="3" type="ORF">CC78DRAFT_152426</name>
</gene>
<dbReference type="Proteomes" id="UP000800093">
    <property type="component" value="Unassembled WGS sequence"/>
</dbReference>
<dbReference type="AlphaFoldDB" id="A0A9P4KEK4"/>
<keyword evidence="2" id="KW-0812">Transmembrane</keyword>
<evidence type="ECO:0000313" key="4">
    <source>
        <dbReference type="Proteomes" id="UP000800093"/>
    </source>
</evidence>
<accession>A0A9P4KEK4</accession>
<feature type="transmembrane region" description="Helical" evidence="2">
    <location>
        <begin position="531"/>
        <end position="555"/>
    </location>
</feature>
<dbReference type="OrthoDB" id="3800844at2759"/>
<feature type="region of interest" description="Disordered" evidence="1">
    <location>
        <begin position="293"/>
        <end position="335"/>
    </location>
</feature>
<feature type="compositionally biased region" description="Basic and acidic residues" evidence="1">
    <location>
        <begin position="26"/>
        <end position="36"/>
    </location>
</feature>
<feature type="compositionally biased region" description="Polar residues" evidence="1">
    <location>
        <begin position="99"/>
        <end position="110"/>
    </location>
</feature>
<dbReference type="EMBL" id="ML986599">
    <property type="protein sequence ID" value="KAF2266253.1"/>
    <property type="molecule type" value="Genomic_DNA"/>
</dbReference>
<feature type="compositionally biased region" description="Basic and acidic residues" evidence="1">
    <location>
        <begin position="293"/>
        <end position="303"/>
    </location>
</feature>
<keyword evidence="2" id="KW-0472">Membrane</keyword>
<evidence type="ECO:0000256" key="2">
    <source>
        <dbReference type="SAM" id="Phobius"/>
    </source>
</evidence>
<reference evidence="4" key="1">
    <citation type="journal article" date="2020" name="Stud. Mycol.">
        <title>101 Dothideomycetes genomes: A test case for predicting lifestyles and emergence of pathogens.</title>
        <authorList>
            <person name="Haridas S."/>
            <person name="Albert R."/>
            <person name="Binder M."/>
            <person name="Bloem J."/>
            <person name="LaButti K."/>
            <person name="Salamov A."/>
            <person name="Andreopoulos B."/>
            <person name="Baker S."/>
            <person name="Barry K."/>
            <person name="Bills G."/>
            <person name="Bluhm B."/>
            <person name="Cannon C."/>
            <person name="Castanera R."/>
            <person name="Culley D."/>
            <person name="Daum C."/>
            <person name="Ezra D."/>
            <person name="Gonzalez J."/>
            <person name="Henrissat B."/>
            <person name="Kuo A."/>
            <person name="Liang C."/>
            <person name="Lipzen A."/>
            <person name="Lutzoni F."/>
            <person name="Magnuson J."/>
            <person name="Mondo S."/>
            <person name="Nolan M."/>
            <person name="Ohm R."/>
            <person name="Pangilinan J."/>
            <person name="Park H.-J."/>
            <person name="Ramirez L."/>
            <person name="Alfaro M."/>
            <person name="Sun H."/>
            <person name="Tritt A."/>
            <person name="Yoshinaga Y."/>
            <person name="Zwiers L.-H."/>
            <person name="Turgeon B."/>
            <person name="Goodwin S."/>
            <person name="Spatafora J."/>
            <person name="Crous P."/>
            <person name="Grigoriev I."/>
        </authorList>
    </citation>
    <scope>NUCLEOTIDE SEQUENCE [LARGE SCALE GENOMIC DNA]</scope>
    <source>
        <strain evidence="4">CBS 304.66</strain>
    </source>
</reference>
<feature type="compositionally biased region" description="Low complexity" evidence="1">
    <location>
        <begin position="62"/>
        <end position="80"/>
    </location>
</feature>
<feature type="region of interest" description="Disordered" evidence="1">
    <location>
        <begin position="1"/>
        <end position="128"/>
    </location>
</feature>
<name>A0A9P4KEK4_9PLEO</name>
<keyword evidence="4" id="KW-1185">Reference proteome</keyword>
<proteinExistence type="predicted"/>
<feature type="transmembrane region" description="Helical" evidence="2">
    <location>
        <begin position="430"/>
        <end position="449"/>
    </location>
</feature>
<feature type="transmembrane region" description="Helical" evidence="2">
    <location>
        <begin position="567"/>
        <end position="592"/>
    </location>
</feature>
<evidence type="ECO:0000313" key="3">
    <source>
        <dbReference type="EMBL" id="KAF2266253.1"/>
    </source>
</evidence>
<comment type="caution">
    <text evidence="3">The sequence shown here is derived from an EMBL/GenBank/DDBJ whole genome shotgun (WGS) entry which is preliminary data.</text>
</comment>
<evidence type="ECO:0000256" key="1">
    <source>
        <dbReference type="SAM" id="MobiDB-lite"/>
    </source>
</evidence>
<sequence>MQRISEGPELCVNTRISQNGGLQDRAQVHTEQRQQVEQESLSPIPADSRLHRSRSGPTSLNASIARARSLSIRSASSGIRTPPTSPTPYDFPRPERPVSSASQRSPSWDDSTGPRLYHRRSPAVDLSASQRSLNTWNHPSQVPTRYRSINQGSQLFAEARAYANSPDQQRINAYTGPSYAHHESQEKLGAMGIARASRGSYEAQASTVPSMDYIASISQPDSLRTLELQPPRFDYRERMQQHNFHQLLLGNRYSPDPQRHPTFEGRSTTWDTMPQAQEPELESNMGEHRPMMWSDEEKCRSAEGDLSSIARVPSNQSDASRRRSQRRRPEEQLCANKASLNPLAAPEEQPKFPNIAVHQLLGPRVGGTSDPCLGPSGNASPTIPHTPPRRSRFVAFLTTCFSRPPSNSPLHVHDRDFLLKLEHDMAPSPWQLRILQLAIWTVILVFFILQPVTNHNRLAFDCYELKANLHLLLQNGTDIATNATLSDANFMPSDVIIPPAYIKDGRVNGSICLLHPLISEVVIFNSFKSRFIIGAMCVGAASLLKDLTFMIFAKIMNASGPYGTRTLFIRTATGVLTAIAGSALIMQSLTWLNAVSK</sequence>